<protein>
    <recommendedName>
        <fullName evidence="5">G domain-containing protein</fullName>
    </recommendedName>
</protein>
<dbReference type="InterPro" id="IPR025662">
    <property type="entry name" value="Sigma_54_int_dom_ATP-bd_1"/>
</dbReference>
<organism evidence="2 4">
    <name type="scientific">Adineta steineri</name>
    <dbReference type="NCBI Taxonomy" id="433720"/>
    <lineage>
        <taxon>Eukaryota</taxon>
        <taxon>Metazoa</taxon>
        <taxon>Spiralia</taxon>
        <taxon>Gnathifera</taxon>
        <taxon>Rotifera</taxon>
        <taxon>Eurotatoria</taxon>
        <taxon>Bdelloidea</taxon>
        <taxon>Adinetida</taxon>
        <taxon>Adinetidae</taxon>
        <taxon>Adineta</taxon>
    </lineage>
</organism>
<sequence length="947" mass="109595">MSAGPLDDHRSNFNNIPKILLIGETGVGKSTFINYSCNYFNNGSLNNLKIAVPCKHHPYSTENYSHNESNLYDDTQSKTSDCTQYIFTDSTTNKQYLFLDTPGLSDTRGTEQNENNINKMIDAITGLGNLTSVIILINGSMNRLTNHLRTIITCLNRTIPDIILENVIVILTNVKKHESSFDLNILNLHGKVYPFHMQNGAFVSNPQTWNKSIYDKLQYDWNYSMKQIKIIIETIDSFKQLSIDSFIQLKQIRNDIKFIIHEIHLEITQIQKIQNELFQLDFAFQQANQDTITYQDYIQFQTIEKIEIVDAEYHSTLCASCNQVCHNHCHLNETTTIGAQIFSRCKVMVNGKCQQCPNHCSYINHYHAKKTIQITQENLYDILDDLKKTYNQACANSTNYQERILTIKETKEILEKTLKKKIHDIKKKSIELYQICSSFNLSQEFKYLIKQLKLESNLIKNHEIKIQTDNIIKYLIKFIYSIEENRQKQSSMKIIDKEQRLEDNLPDIKLLKTVDLIQLYHKTNDHKFLTLILNELHQRAQGKSTNPLLTPNEIMIINKKLEKYKYKNIQELSYSYHKLQQQINKIIDSDIFQIVNVNSELLIENFIVQTLLDDKEKNDDNQDTDVDATLHSFQELNVSTISFSSYPNTRRTSSQSIHSPPYPNVAPIPQPIYPPPYPNVAPIPQPIYPPPYPDTVSKTSNINITSIGFSHLTSAPYPSVNHPLRMPDLPDDYFSTSFDSKQSAPGVFRLEDYRHDSGDKKSTTSSIDHHEHMPMPINNQPQSNNNAEYQHIILTNNRTSIPDIISFSIDSIESSKSLLRYLPNDIATSLANENLHLLDNSRLLSMYTNANLTEDQSQKELIYQELHRRCYGEYPMLIKENKSLFDEKMKLNQMKTIDELVRTQLITNRKIRQHLKNNDVTLINEVPLDLIIEANVLNQLILLKSPM</sequence>
<evidence type="ECO:0000313" key="4">
    <source>
        <dbReference type="Proteomes" id="UP000663877"/>
    </source>
</evidence>
<comment type="caution">
    <text evidence="2">The sequence shown here is derived from an EMBL/GenBank/DDBJ whole genome shotgun (WGS) entry which is preliminary data.</text>
</comment>
<dbReference type="Gene3D" id="3.40.50.300">
    <property type="entry name" value="P-loop containing nucleotide triphosphate hydrolases"/>
    <property type="match status" value="1"/>
</dbReference>
<evidence type="ECO:0000313" key="2">
    <source>
        <dbReference type="EMBL" id="CAF0828793.1"/>
    </source>
</evidence>
<reference evidence="2" key="1">
    <citation type="submission" date="2021-02" db="EMBL/GenBank/DDBJ databases">
        <authorList>
            <person name="Nowell W R."/>
        </authorList>
    </citation>
    <scope>NUCLEOTIDE SEQUENCE</scope>
</reference>
<dbReference type="PANTHER" id="PTHR32046">
    <property type="entry name" value="G DOMAIN-CONTAINING PROTEIN"/>
    <property type="match status" value="1"/>
</dbReference>
<accession>A0A813UVJ7</accession>
<dbReference type="SUPFAM" id="SSF52540">
    <property type="entry name" value="P-loop containing nucleoside triphosphate hydrolases"/>
    <property type="match status" value="1"/>
</dbReference>
<dbReference type="EMBL" id="CAJNOM010000010">
    <property type="protein sequence ID" value="CAF0778990.1"/>
    <property type="molecule type" value="Genomic_DNA"/>
</dbReference>
<dbReference type="Proteomes" id="UP000663877">
    <property type="component" value="Unassembled WGS sequence"/>
</dbReference>
<dbReference type="PROSITE" id="PS00675">
    <property type="entry name" value="SIGMA54_INTERACT_1"/>
    <property type="match status" value="1"/>
</dbReference>
<dbReference type="OrthoDB" id="2386367at2759"/>
<evidence type="ECO:0008006" key="5">
    <source>
        <dbReference type="Google" id="ProtNLM"/>
    </source>
</evidence>
<evidence type="ECO:0000313" key="3">
    <source>
        <dbReference type="Proteomes" id="UP000663832"/>
    </source>
</evidence>
<dbReference type="EMBL" id="CAJNOI010000019">
    <property type="protein sequence ID" value="CAF0828793.1"/>
    <property type="molecule type" value="Genomic_DNA"/>
</dbReference>
<dbReference type="AlphaFoldDB" id="A0A813UVJ7"/>
<proteinExistence type="predicted"/>
<dbReference type="CDD" id="cd00882">
    <property type="entry name" value="Ras_like_GTPase"/>
    <property type="match status" value="1"/>
</dbReference>
<dbReference type="Proteomes" id="UP000663832">
    <property type="component" value="Unassembled WGS sequence"/>
</dbReference>
<gene>
    <name evidence="2" type="ORF">BJG266_LOCUS6672</name>
    <name evidence="1" type="ORF">QVE165_LOCUS3047</name>
</gene>
<dbReference type="InterPro" id="IPR027417">
    <property type="entry name" value="P-loop_NTPase"/>
</dbReference>
<dbReference type="PANTHER" id="PTHR32046:SF12">
    <property type="entry name" value="AIG1-TYPE G DOMAIN-CONTAINING PROTEIN"/>
    <property type="match status" value="1"/>
</dbReference>
<keyword evidence="3" id="KW-1185">Reference proteome</keyword>
<name>A0A813UVJ7_9BILA</name>
<evidence type="ECO:0000313" key="1">
    <source>
        <dbReference type="EMBL" id="CAF0778990.1"/>
    </source>
</evidence>